<evidence type="ECO:0000256" key="15">
    <source>
        <dbReference type="SAM" id="Phobius"/>
    </source>
</evidence>
<feature type="binding site" description="axial binding residue" evidence="14">
    <location>
        <position position="56"/>
    </location>
    <ligand>
        <name>heme</name>
        <dbReference type="ChEBI" id="CHEBI:30413"/>
    </ligand>
    <ligandPart>
        <name>Fe</name>
        <dbReference type="ChEBI" id="CHEBI:18248"/>
    </ligandPart>
</feature>
<dbReference type="PROSITE" id="PS52012">
    <property type="entry name" value="CFEM"/>
    <property type="match status" value="1"/>
</dbReference>
<dbReference type="PANTHER" id="PTHR33048:SF131">
    <property type="entry name" value="INTEGRAL MEMBRANE PROTEIN"/>
    <property type="match status" value="1"/>
</dbReference>
<feature type="disulfide bond" evidence="14">
    <location>
        <begin position="42"/>
        <end position="73"/>
    </location>
</feature>
<feature type="transmembrane region" description="Helical" evidence="15">
    <location>
        <begin position="138"/>
        <end position="160"/>
    </location>
</feature>
<feature type="transmembrane region" description="Helical" evidence="15">
    <location>
        <begin position="216"/>
        <end position="240"/>
    </location>
</feature>
<comment type="subcellular location">
    <subcellularLocation>
        <location evidence="2">Membrane</location>
        <topology evidence="2">Lipid-anchor</topology>
        <topology evidence="2">GPI-anchor</topology>
    </subcellularLocation>
    <subcellularLocation>
        <location evidence="1">Membrane</location>
        <topology evidence="1">Multi-pass membrane protein</topology>
    </subcellularLocation>
    <subcellularLocation>
        <location evidence="3">Secreted</location>
    </subcellularLocation>
</comment>
<dbReference type="EMBL" id="KZ805434">
    <property type="protein sequence ID" value="PVH97500.1"/>
    <property type="molecule type" value="Genomic_DNA"/>
</dbReference>
<keyword evidence="5" id="KW-0964">Secreted</keyword>
<keyword evidence="8 16" id="KW-0732">Signal</keyword>
<keyword evidence="14" id="KW-0408">Iron</keyword>
<feature type="transmembrane region" description="Helical" evidence="15">
    <location>
        <begin position="295"/>
        <end position="315"/>
    </location>
</feature>
<protein>
    <recommendedName>
        <fullName evidence="17">CFEM domain-containing protein</fullName>
    </recommendedName>
</protein>
<evidence type="ECO:0000256" key="14">
    <source>
        <dbReference type="PROSITE-ProRule" id="PRU01356"/>
    </source>
</evidence>
<dbReference type="InterPro" id="IPR008427">
    <property type="entry name" value="Extracellular_membr_CFEM_dom"/>
</dbReference>
<dbReference type="GO" id="GO:0005576">
    <property type="term" value="C:extracellular region"/>
    <property type="evidence" value="ECO:0007669"/>
    <property type="project" value="UniProtKB-SubCell"/>
</dbReference>
<evidence type="ECO:0000313" key="19">
    <source>
        <dbReference type="Proteomes" id="UP000244855"/>
    </source>
</evidence>
<evidence type="ECO:0000256" key="16">
    <source>
        <dbReference type="SAM" id="SignalP"/>
    </source>
</evidence>
<gene>
    <name evidence="18" type="ORF">DM02DRAFT_495220</name>
</gene>
<feature type="chain" id="PRO_5015917085" description="CFEM domain-containing protein" evidence="16">
    <location>
        <begin position="25"/>
        <end position="371"/>
    </location>
</feature>
<evidence type="ECO:0000256" key="10">
    <source>
        <dbReference type="ARBA" id="ARBA00023136"/>
    </source>
</evidence>
<keyword evidence="10 15" id="KW-0472">Membrane</keyword>
<evidence type="ECO:0000313" key="18">
    <source>
        <dbReference type="EMBL" id="PVH97500.1"/>
    </source>
</evidence>
<keyword evidence="12" id="KW-0449">Lipoprotein</keyword>
<reference evidence="18 19" key="1">
    <citation type="journal article" date="2018" name="Sci. Rep.">
        <title>Comparative genomics provides insights into the lifestyle and reveals functional heterogeneity of dark septate endophytic fungi.</title>
        <authorList>
            <person name="Knapp D.G."/>
            <person name="Nemeth J.B."/>
            <person name="Barry K."/>
            <person name="Hainaut M."/>
            <person name="Henrissat B."/>
            <person name="Johnson J."/>
            <person name="Kuo A."/>
            <person name="Lim J.H.P."/>
            <person name="Lipzen A."/>
            <person name="Nolan M."/>
            <person name="Ohm R.A."/>
            <person name="Tamas L."/>
            <person name="Grigoriev I.V."/>
            <person name="Spatafora J.W."/>
            <person name="Nagy L.G."/>
            <person name="Kovacs G.M."/>
        </authorList>
    </citation>
    <scope>NUCLEOTIDE SEQUENCE [LARGE SCALE GENOMIC DNA]</scope>
    <source>
        <strain evidence="18 19">DSE2036</strain>
    </source>
</reference>
<evidence type="ECO:0000256" key="7">
    <source>
        <dbReference type="ARBA" id="ARBA00022692"/>
    </source>
</evidence>
<feature type="domain" description="CFEM" evidence="17">
    <location>
        <begin position="10"/>
        <end position="121"/>
    </location>
</feature>
<dbReference type="InterPro" id="IPR052337">
    <property type="entry name" value="SAT4-like"/>
</dbReference>
<keyword evidence="14" id="KW-0479">Metal-binding</keyword>
<dbReference type="STRING" id="97972.A0A2V1DHB5"/>
<comment type="similarity">
    <text evidence="4">Belongs to the RBT5 family.</text>
</comment>
<dbReference type="InterPro" id="IPR049326">
    <property type="entry name" value="Rhodopsin_dom_fungi"/>
</dbReference>
<evidence type="ECO:0000259" key="17">
    <source>
        <dbReference type="PROSITE" id="PS52012"/>
    </source>
</evidence>
<feature type="non-terminal residue" evidence="18">
    <location>
        <position position="371"/>
    </location>
</feature>
<dbReference type="PANTHER" id="PTHR33048">
    <property type="entry name" value="PTH11-LIKE INTEGRAL MEMBRANE PROTEIN (AFU_ORTHOLOGUE AFUA_5G11245)"/>
    <property type="match status" value="1"/>
</dbReference>
<dbReference type="Proteomes" id="UP000244855">
    <property type="component" value="Unassembled WGS sequence"/>
</dbReference>
<keyword evidence="9 15" id="KW-1133">Transmembrane helix</keyword>
<dbReference type="GO" id="GO:0046872">
    <property type="term" value="F:metal ion binding"/>
    <property type="evidence" value="ECO:0007669"/>
    <property type="project" value="UniProtKB-UniRule"/>
</dbReference>
<keyword evidence="6" id="KW-0325">Glycoprotein</keyword>
<evidence type="ECO:0000256" key="8">
    <source>
        <dbReference type="ARBA" id="ARBA00022729"/>
    </source>
</evidence>
<keyword evidence="14" id="KW-0349">Heme</keyword>
<evidence type="ECO:0000256" key="1">
    <source>
        <dbReference type="ARBA" id="ARBA00004141"/>
    </source>
</evidence>
<organism evidence="18 19">
    <name type="scientific">Periconia macrospinosa</name>
    <dbReference type="NCBI Taxonomy" id="97972"/>
    <lineage>
        <taxon>Eukaryota</taxon>
        <taxon>Fungi</taxon>
        <taxon>Dikarya</taxon>
        <taxon>Ascomycota</taxon>
        <taxon>Pezizomycotina</taxon>
        <taxon>Dothideomycetes</taxon>
        <taxon>Pleosporomycetidae</taxon>
        <taxon>Pleosporales</taxon>
        <taxon>Massarineae</taxon>
        <taxon>Periconiaceae</taxon>
        <taxon>Periconia</taxon>
    </lineage>
</organism>
<feature type="transmembrane region" description="Helical" evidence="15">
    <location>
        <begin position="335"/>
        <end position="358"/>
    </location>
</feature>
<evidence type="ECO:0000256" key="2">
    <source>
        <dbReference type="ARBA" id="ARBA00004589"/>
    </source>
</evidence>
<comment type="similarity">
    <text evidence="13">Belongs to the SAT4 family.</text>
</comment>
<feature type="disulfide bond" evidence="14">
    <location>
        <begin position="52"/>
        <end position="59"/>
    </location>
</feature>
<feature type="transmembrane region" description="Helical" evidence="15">
    <location>
        <begin position="180"/>
        <end position="204"/>
    </location>
</feature>
<keyword evidence="11 14" id="KW-1015">Disulfide bond</keyword>
<feature type="non-terminal residue" evidence="18">
    <location>
        <position position="1"/>
    </location>
</feature>
<accession>A0A2V1DHB5</accession>
<evidence type="ECO:0000256" key="12">
    <source>
        <dbReference type="ARBA" id="ARBA00023288"/>
    </source>
</evidence>
<feature type="transmembrane region" description="Helical" evidence="15">
    <location>
        <begin position="260"/>
        <end position="283"/>
    </location>
</feature>
<evidence type="ECO:0000256" key="5">
    <source>
        <dbReference type="ARBA" id="ARBA00022525"/>
    </source>
</evidence>
<feature type="transmembrane region" description="Helical" evidence="15">
    <location>
        <begin position="105"/>
        <end position="126"/>
    </location>
</feature>
<dbReference type="GO" id="GO:0098552">
    <property type="term" value="C:side of membrane"/>
    <property type="evidence" value="ECO:0007669"/>
    <property type="project" value="UniProtKB-KW"/>
</dbReference>
<evidence type="ECO:0000256" key="11">
    <source>
        <dbReference type="ARBA" id="ARBA00023157"/>
    </source>
</evidence>
<evidence type="ECO:0000256" key="3">
    <source>
        <dbReference type="ARBA" id="ARBA00004613"/>
    </source>
</evidence>
<keyword evidence="19" id="KW-1185">Reference proteome</keyword>
<dbReference type="SMART" id="SM00747">
    <property type="entry name" value="CFEM"/>
    <property type="match status" value="1"/>
</dbReference>
<sequence>LRTHTITAVWLFLALINYATPAAAFETRELGFADYPPCSIECTIPALPASGCAMTDMNCICNNKALTQTIGECLLANCTMADLEKSGKVQASLCHYPTNSQKTELYYYTIITHVLTSITVLLRLGGKFMSRRLSWDDAVLVFSWSMDLTLFGIRLAILKMGLGDHVWMLKDGILLPLLRIWYVGAVFYVAIVGTLKVCVVLFYLDIFQTAYPRFRLAAYSVLTYIVINTLTLLFLTIFACKPIATFWNRDIKGKCLDIPAIGYAVGVSAIVQDIILLILPLTMIRTLNMDRLRKIGTGFLFGIGAFGCIATILRLHTNPYIKVSFDPTWDYSGGMIWVELEITAIYMCISLPSIRILIVRVLPAGCKNFFS</sequence>
<feature type="signal peptide" evidence="16">
    <location>
        <begin position="1"/>
        <end position="24"/>
    </location>
</feature>
<feature type="disulfide bond" evidence="14">
    <location>
        <begin position="38"/>
        <end position="78"/>
    </location>
</feature>
<keyword evidence="6" id="KW-0336">GPI-anchor</keyword>
<evidence type="ECO:0000256" key="9">
    <source>
        <dbReference type="ARBA" id="ARBA00022989"/>
    </source>
</evidence>
<evidence type="ECO:0000256" key="6">
    <source>
        <dbReference type="ARBA" id="ARBA00022622"/>
    </source>
</evidence>
<proteinExistence type="inferred from homology"/>
<dbReference type="AlphaFoldDB" id="A0A2V1DHB5"/>
<keyword evidence="7 15" id="KW-0812">Transmembrane</keyword>
<dbReference type="Pfam" id="PF05730">
    <property type="entry name" value="CFEM"/>
    <property type="match status" value="1"/>
</dbReference>
<evidence type="ECO:0000256" key="4">
    <source>
        <dbReference type="ARBA" id="ARBA00010031"/>
    </source>
</evidence>
<name>A0A2V1DHB5_9PLEO</name>
<dbReference type="Pfam" id="PF20684">
    <property type="entry name" value="Fung_rhodopsin"/>
    <property type="match status" value="1"/>
</dbReference>
<feature type="disulfide bond" evidence="14">
    <location>
        <begin position="61"/>
        <end position="94"/>
    </location>
</feature>
<dbReference type="OrthoDB" id="408702at2759"/>
<evidence type="ECO:0000256" key="13">
    <source>
        <dbReference type="ARBA" id="ARBA00038359"/>
    </source>
</evidence>